<dbReference type="EMBL" id="CP032338">
    <property type="protein sequence ID" value="QCO07560.1"/>
    <property type="molecule type" value="Genomic_DNA"/>
</dbReference>
<sequence>MTCLPDLPQLWRQREGVARRIAQSTTRVPAKLAAEYAALTTAIADGPADDDGIDVKLALLRELAEHAPDREVMIRTLDTLEAAVQNRCQPARARPVNIIRCPENKGYIPLPKYP</sequence>
<evidence type="ECO:0000313" key="1">
    <source>
        <dbReference type="EMBL" id="QCO07560.1"/>
    </source>
</evidence>
<dbReference type="AlphaFoldDB" id="A0A4D8QH36"/>
<organism evidence="1 2">
    <name type="scientific">Azospirillum brasilense</name>
    <dbReference type="NCBI Taxonomy" id="192"/>
    <lineage>
        <taxon>Bacteria</taxon>
        <taxon>Pseudomonadati</taxon>
        <taxon>Pseudomonadota</taxon>
        <taxon>Alphaproteobacteria</taxon>
        <taxon>Rhodospirillales</taxon>
        <taxon>Azospirillaceae</taxon>
        <taxon>Azospirillum</taxon>
    </lineage>
</organism>
<gene>
    <name evidence="1" type="ORF">D3867_37385</name>
</gene>
<reference evidence="1 2" key="1">
    <citation type="submission" date="2018-09" db="EMBL/GenBank/DDBJ databases">
        <title>Whole genome based analysis of evolution and adaptive divergence in Indian and Brazilian strains of Azospirillum brasilense.</title>
        <authorList>
            <person name="Singh C."/>
            <person name="Tripathi A.K."/>
        </authorList>
    </citation>
    <scope>NUCLEOTIDE SEQUENCE [LARGE SCALE GENOMIC DNA]</scope>
    <source>
        <strain evidence="1 2">MTCC4036</strain>
        <plasmid evidence="1 2">p8</plasmid>
    </source>
</reference>
<proteinExistence type="predicted"/>
<accession>A0A4D8QH36</accession>
<name>A0A4D8QH36_AZOBR</name>
<evidence type="ECO:0000313" key="2">
    <source>
        <dbReference type="Proteomes" id="UP000298596"/>
    </source>
</evidence>
<dbReference type="Proteomes" id="UP000298596">
    <property type="component" value="Plasmid p8"/>
</dbReference>
<protein>
    <submittedName>
        <fullName evidence="1">Uncharacterized protein</fullName>
    </submittedName>
</protein>
<geneLocation type="plasmid" evidence="1 2">
    <name>p8</name>
</geneLocation>
<keyword evidence="1" id="KW-0614">Plasmid</keyword>